<organism evidence="4">
    <name type="scientific">Schistocephalus solidus</name>
    <name type="common">Tapeworm</name>
    <dbReference type="NCBI Taxonomy" id="70667"/>
    <lineage>
        <taxon>Eukaryota</taxon>
        <taxon>Metazoa</taxon>
        <taxon>Spiralia</taxon>
        <taxon>Lophotrochozoa</taxon>
        <taxon>Platyhelminthes</taxon>
        <taxon>Cestoda</taxon>
        <taxon>Eucestoda</taxon>
        <taxon>Diphyllobothriidea</taxon>
        <taxon>Diphyllobothriidae</taxon>
        <taxon>Schistocephalus</taxon>
    </lineage>
</organism>
<feature type="compositionally biased region" description="Basic and acidic residues" evidence="1">
    <location>
        <begin position="53"/>
        <end position="67"/>
    </location>
</feature>
<dbReference type="Proteomes" id="UP000275846">
    <property type="component" value="Unassembled WGS sequence"/>
</dbReference>
<dbReference type="WBParaSite" id="SSLN_0000041701-mRNA-1">
    <property type="protein sequence ID" value="SSLN_0000041701-mRNA-1"/>
    <property type="gene ID" value="SSLN_0000041701"/>
</dbReference>
<dbReference type="AlphaFoldDB" id="A0A183S850"/>
<feature type="region of interest" description="Disordered" evidence="1">
    <location>
        <begin position="53"/>
        <end position="75"/>
    </location>
</feature>
<evidence type="ECO:0000313" key="4">
    <source>
        <dbReference type="WBParaSite" id="SSLN_0000041701-mRNA-1"/>
    </source>
</evidence>
<keyword evidence="3" id="KW-1185">Reference proteome</keyword>
<evidence type="ECO:0000313" key="3">
    <source>
        <dbReference type="Proteomes" id="UP000275846"/>
    </source>
</evidence>
<accession>A0A183S850</accession>
<reference evidence="4" key="1">
    <citation type="submission" date="2016-06" db="UniProtKB">
        <authorList>
            <consortium name="WormBaseParasite"/>
        </authorList>
    </citation>
    <scope>IDENTIFICATION</scope>
</reference>
<proteinExistence type="predicted"/>
<reference evidence="2 3" key="2">
    <citation type="submission" date="2018-11" db="EMBL/GenBank/DDBJ databases">
        <authorList>
            <consortium name="Pathogen Informatics"/>
        </authorList>
    </citation>
    <scope>NUCLEOTIDE SEQUENCE [LARGE SCALE GENOMIC DNA]</scope>
    <source>
        <strain evidence="2 3">NST_G2</strain>
    </source>
</reference>
<dbReference type="EMBL" id="UYSU01000267">
    <property type="protein sequence ID" value="VDL85536.1"/>
    <property type="molecule type" value="Genomic_DNA"/>
</dbReference>
<evidence type="ECO:0000256" key="1">
    <source>
        <dbReference type="SAM" id="MobiDB-lite"/>
    </source>
</evidence>
<protein>
    <submittedName>
        <fullName evidence="2 4">Uncharacterized protein</fullName>
    </submittedName>
</protein>
<gene>
    <name evidence="2" type="ORF">SSLN_LOCUS398</name>
</gene>
<name>A0A183S850_SCHSO</name>
<evidence type="ECO:0000313" key="2">
    <source>
        <dbReference type="EMBL" id="VDL85536.1"/>
    </source>
</evidence>
<sequence>MTSFTAPNSTAGGINPDALSTTILDTTTVPTKKWRIDPDLSSLRSDIHITHRPDRPVRNQSHCDRRTTARSTNTCPSFAPSSTIHTAHAHSVITWTPSVACASMKSCGRASPVIPQHHISPHLHLHHT</sequence>